<dbReference type="RefSeq" id="WP_346756037.1">
    <property type="nucleotide sequence ID" value="NZ_JAUJEB010000001.1"/>
</dbReference>
<accession>A0ABT8L1I2</accession>
<name>A0ABT8L1I2_9BACT</name>
<dbReference type="EMBL" id="JAUJEB010000001">
    <property type="protein sequence ID" value="MDN5210695.1"/>
    <property type="molecule type" value="Genomic_DNA"/>
</dbReference>
<dbReference type="SUPFAM" id="SSF53474">
    <property type="entry name" value="alpha/beta-Hydrolases"/>
    <property type="match status" value="1"/>
</dbReference>
<protein>
    <submittedName>
        <fullName evidence="2">Alpha/beta hydrolase</fullName>
    </submittedName>
</protein>
<comment type="caution">
    <text evidence="2">The sequence shown here is derived from an EMBL/GenBank/DDBJ whole genome shotgun (WGS) entry which is preliminary data.</text>
</comment>
<dbReference type="GO" id="GO:0016787">
    <property type="term" value="F:hydrolase activity"/>
    <property type="evidence" value="ECO:0007669"/>
    <property type="project" value="UniProtKB-KW"/>
</dbReference>
<dbReference type="Proteomes" id="UP001172083">
    <property type="component" value="Unassembled WGS sequence"/>
</dbReference>
<evidence type="ECO:0000313" key="2">
    <source>
        <dbReference type="EMBL" id="MDN5210695.1"/>
    </source>
</evidence>
<dbReference type="InterPro" id="IPR022742">
    <property type="entry name" value="Hydrolase_4"/>
</dbReference>
<organism evidence="2 3">
    <name type="scientific">Agaribacillus aureus</name>
    <dbReference type="NCBI Taxonomy" id="3051825"/>
    <lineage>
        <taxon>Bacteria</taxon>
        <taxon>Pseudomonadati</taxon>
        <taxon>Bacteroidota</taxon>
        <taxon>Cytophagia</taxon>
        <taxon>Cytophagales</taxon>
        <taxon>Splendidivirgaceae</taxon>
        <taxon>Agaribacillus</taxon>
    </lineage>
</organism>
<evidence type="ECO:0000313" key="3">
    <source>
        <dbReference type="Proteomes" id="UP001172083"/>
    </source>
</evidence>
<evidence type="ECO:0000259" key="1">
    <source>
        <dbReference type="Pfam" id="PF12146"/>
    </source>
</evidence>
<sequence>MNFLIKSRVVYVFCMGFTLAVSGKETITIKADDGVEITADLYLAHDKNAPFIVLFHQAGWSRGEYLEIAPKLNAMGFNCLAVDQRSGGAVNGLKNQTHLSAIELGKKTTYLDALPDMIKAINYCREHYAKGKLLIWGSSYSSSLVIKIAGDHSGLIDGALAFAPGEYFSRFGKSKNFIAQSAGRIDKPVFITSAKNEKNNWWAIYQAIPSADKVYFLPETNGNHGSRALWEKFGDHLDYWNSVKDFLNKIM</sequence>
<keyword evidence="3" id="KW-1185">Reference proteome</keyword>
<feature type="domain" description="Serine aminopeptidase S33" evidence="1">
    <location>
        <begin position="51"/>
        <end position="164"/>
    </location>
</feature>
<dbReference type="InterPro" id="IPR029058">
    <property type="entry name" value="AB_hydrolase_fold"/>
</dbReference>
<proteinExistence type="predicted"/>
<gene>
    <name evidence="2" type="ORF">QQ020_01510</name>
</gene>
<dbReference type="Gene3D" id="3.40.50.1820">
    <property type="entry name" value="alpha/beta hydrolase"/>
    <property type="match status" value="1"/>
</dbReference>
<keyword evidence="2" id="KW-0378">Hydrolase</keyword>
<dbReference type="Pfam" id="PF12146">
    <property type="entry name" value="Hydrolase_4"/>
    <property type="match status" value="1"/>
</dbReference>
<reference evidence="2" key="1">
    <citation type="submission" date="2023-06" db="EMBL/GenBank/DDBJ databases">
        <title>Genomic of Agaribacillus aureum.</title>
        <authorList>
            <person name="Wang G."/>
        </authorList>
    </citation>
    <scope>NUCLEOTIDE SEQUENCE</scope>
    <source>
        <strain evidence="2">BMA12</strain>
    </source>
</reference>